<gene>
    <name evidence="14" type="ORF">SAMN05444266_104171</name>
</gene>
<dbReference type="Proteomes" id="UP000184420">
    <property type="component" value="Unassembled WGS sequence"/>
</dbReference>
<feature type="transmembrane region" description="Helical" evidence="12">
    <location>
        <begin position="99"/>
        <end position="121"/>
    </location>
</feature>
<dbReference type="InterPro" id="IPR008915">
    <property type="entry name" value="Peptidase_M50"/>
</dbReference>
<evidence type="ECO:0000256" key="7">
    <source>
        <dbReference type="ARBA" id="ARBA00022801"/>
    </source>
</evidence>
<feature type="transmembrane region" description="Helical" evidence="12">
    <location>
        <begin position="44"/>
        <end position="66"/>
    </location>
</feature>
<comment type="cofactor">
    <cofactor evidence="1">
        <name>Zn(2+)</name>
        <dbReference type="ChEBI" id="CHEBI:29105"/>
    </cofactor>
</comment>
<evidence type="ECO:0000256" key="5">
    <source>
        <dbReference type="ARBA" id="ARBA00022692"/>
    </source>
</evidence>
<evidence type="ECO:0000256" key="1">
    <source>
        <dbReference type="ARBA" id="ARBA00001947"/>
    </source>
</evidence>
<organism evidence="14 15">
    <name type="scientific">Chitinophaga jiangningensis</name>
    <dbReference type="NCBI Taxonomy" id="1419482"/>
    <lineage>
        <taxon>Bacteria</taxon>
        <taxon>Pseudomonadati</taxon>
        <taxon>Bacteroidota</taxon>
        <taxon>Chitinophagia</taxon>
        <taxon>Chitinophagales</taxon>
        <taxon>Chitinophagaceae</taxon>
        <taxon>Chitinophaga</taxon>
    </lineage>
</organism>
<dbReference type="PANTHER" id="PTHR39188">
    <property type="entry name" value="MEMBRANE-ASSOCIATED ZINC METALLOPROTEASE M50B"/>
    <property type="match status" value="1"/>
</dbReference>
<dbReference type="STRING" id="1419482.SAMN05444266_104171"/>
<evidence type="ECO:0000313" key="15">
    <source>
        <dbReference type="Proteomes" id="UP000184420"/>
    </source>
</evidence>
<name>A0A1M7C2K9_9BACT</name>
<feature type="domain" description="Peptidase M50" evidence="13">
    <location>
        <begin position="139"/>
        <end position="196"/>
    </location>
</feature>
<evidence type="ECO:0000256" key="8">
    <source>
        <dbReference type="ARBA" id="ARBA00022833"/>
    </source>
</evidence>
<evidence type="ECO:0000256" key="4">
    <source>
        <dbReference type="ARBA" id="ARBA00022670"/>
    </source>
</evidence>
<dbReference type="RefSeq" id="WP_073080764.1">
    <property type="nucleotide sequence ID" value="NZ_FRBL01000004.1"/>
</dbReference>
<accession>A0A1M7C2K9</accession>
<dbReference type="GO" id="GO:0008237">
    <property type="term" value="F:metallopeptidase activity"/>
    <property type="evidence" value="ECO:0007669"/>
    <property type="project" value="UniProtKB-KW"/>
</dbReference>
<dbReference type="GO" id="GO:0046872">
    <property type="term" value="F:metal ion binding"/>
    <property type="evidence" value="ECO:0007669"/>
    <property type="project" value="UniProtKB-KW"/>
</dbReference>
<evidence type="ECO:0000256" key="10">
    <source>
        <dbReference type="ARBA" id="ARBA00023049"/>
    </source>
</evidence>
<reference evidence="14 15" key="1">
    <citation type="submission" date="2016-11" db="EMBL/GenBank/DDBJ databases">
        <authorList>
            <person name="Jaros S."/>
            <person name="Januszkiewicz K."/>
            <person name="Wedrychowicz H."/>
        </authorList>
    </citation>
    <scope>NUCLEOTIDE SEQUENCE [LARGE SCALE GENOMIC DNA]</scope>
    <source>
        <strain evidence="14 15">DSM 27406</strain>
    </source>
</reference>
<protein>
    <submittedName>
        <fullName evidence="14">Zn-dependent protease (Includes SpoIVFB)</fullName>
    </submittedName>
</protein>
<dbReference type="GO" id="GO:0006508">
    <property type="term" value="P:proteolysis"/>
    <property type="evidence" value="ECO:0007669"/>
    <property type="project" value="UniProtKB-KW"/>
</dbReference>
<evidence type="ECO:0000256" key="6">
    <source>
        <dbReference type="ARBA" id="ARBA00022723"/>
    </source>
</evidence>
<feature type="transmembrane region" description="Helical" evidence="12">
    <location>
        <begin position="168"/>
        <end position="189"/>
    </location>
</feature>
<keyword evidence="8" id="KW-0862">Zinc</keyword>
<evidence type="ECO:0000259" key="13">
    <source>
        <dbReference type="Pfam" id="PF02163"/>
    </source>
</evidence>
<keyword evidence="11 12" id="KW-0472">Membrane</keyword>
<keyword evidence="7" id="KW-0378">Hydrolase</keyword>
<comment type="subcellular location">
    <subcellularLocation>
        <location evidence="2">Membrane</location>
        <topology evidence="2">Multi-pass membrane protein</topology>
    </subcellularLocation>
</comment>
<evidence type="ECO:0000256" key="3">
    <source>
        <dbReference type="ARBA" id="ARBA00007931"/>
    </source>
</evidence>
<keyword evidence="15" id="KW-1185">Reference proteome</keyword>
<comment type="similarity">
    <text evidence="3">Belongs to the peptidase M50B family.</text>
</comment>
<keyword evidence="6" id="KW-0479">Metal-binding</keyword>
<dbReference type="GO" id="GO:0016020">
    <property type="term" value="C:membrane"/>
    <property type="evidence" value="ECO:0007669"/>
    <property type="project" value="UniProtKB-SubCell"/>
</dbReference>
<keyword evidence="5 12" id="KW-0812">Transmembrane</keyword>
<evidence type="ECO:0000256" key="12">
    <source>
        <dbReference type="SAM" id="Phobius"/>
    </source>
</evidence>
<dbReference type="OrthoDB" id="9812120at2"/>
<dbReference type="Pfam" id="PF02163">
    <property type="entry name" value="Peptidase_M50"/>
    <property type="match status" value="2"/>
</dbReference>
<dbReference type="EMBL" id="FRBL01000004">
    <property type="protein sequence ID" value="SHL61518.1"/>
    <property type="molecule type" value="Genomic_DNA"/>
</dbReference>
<dbReference type="CDD" id="cd06164">
    <property type="entry name" value="S2P-M50_SpoIVFB_CBS"/>
    <property type="match status" value="1"/>
</dbReference>
<feature type="transmembrane region" description="Helical" evidence="12">
    <location>
        <begin position="141"/>
        <end position="161"/>
    </location>
</feature>
<evidence type="ECO:0000313" key="14">
    <source>
        <dbReference type="EMBL" id="SHL61518.1"/>
    </source>
</evidence>
<dbReference type="AlphaFoldDB" id="A0A1M7C2K9"/>
<dbReference type="PANTHER" id="PTHR39188:SF3">
    <property type="entry name" value="STAGE IV SPORULATION PROTEIN FB"/>
    <property type="match status" value="1"/>
</dbReference>
<dbReference type="SUPFAM" id="SSF54631">
    <property type="entry name" value="CBS-domain pair"/>
    <property type="match status" value="1"/>
</dbReference>
<feature type="transmembrane region" description="Helical" evidence="12">
    <location>
        <begin position="21"/>
        <end position="38"/>
    </location>
</feature>
<dbReference type="Gene3D" id="3.10.580.10">
    <property type="entry name" value="CBS-domain"/>
    <property type="match status" value="1"/>
</dbReference>
<keyword evidence="9 12" id="KW-1133">Transmembrane helix</keyword>
<keyword evidence="10" id="KW-0482">Metalloprotease</keyword>
<evidence type="ECO:0000256" key="2">
    <source>
        <dbReference type="ARBA" id="ARBA00004141"/>
    </source>
</evidence>
<feature type="domain" description="Peptidase M50" evidence="13">
    <location>
        <begin position="49"/>
        <end position="120"/>
    </location>
</feature>
<keyword evidence="4 14" id="KW-0645">Protease</keyword>
<sequence length="680" mass="75365">MKAALTLFKIRNIDISIHWSFPFIIVWTLLIMTIQQATVSQTLWAMLGISLVFICIVLHELGHALMAAHYGIKTKSITLLPIGGMANMQHMPEKPVQEIMISLAGPMMNIVLALLLLPFIKDYVPFWQFMDTFSYLDNSNMLLYIHTINVLLAIFNLIPAFPMDGGRVLRGIIAAYTSYGRATAIAAFIGRSIAIIFIIGGLLNFNLLLAVIGLFIVLSGRAEETLTFLRHHARGLLIGEIMTTDVLAFPSDLPLQTAARKIIHSPCSFFAIVYHGGAPAIASRTMLFQAMAGHPKDNTLNSITRTNKNILQAETPVDEVIDQLTADPEQAFPVMTGEQICGIVSLNNLSEHSLVFEEMEAGNSSQGRVPLVTLIILLLSTWMAAAQAQPDSSRNHQIWQHLLNGRPSDHWVAASSTPLPGALLPYKRIVAYYGNFYSSQMGILGALPPDSMLSRLKQEVTAWQLADPVLPVQPALHYIAVTAQKTGGADGKYRARMPDAQIDKAIELAARLNAIVILDIQVGLSSLEDEIPRLDKYLRLPQVHLGIDPEYSMKNLQVPCTCIGTYDANDINFAINHLAALVKNYQLPPKILVVHRFTRQMVTNYQDITLMPQVQVVMNMDGFGGPSLKRDSYNAYISREPVEFTGFKLFYKNDVNVGKHLMGPAEVLQLIPAPIYIQYQ</sequence>
<dbReference type="InterPro" id="IPR046342">
    <property type="entry name" value="CBS_dom_sf"/>
</dbReference>
<evidence type="ECO:0000256" key="11">
    <source>
        <dbReference type="ARBA" id="ARBA00023136"/>
    </source>
</evidence>
<proteinExistence type="inferred from homology"/>
<feature type="transmembrane region" description="Helical" evidence="12">
    <location>
        <begin position="195"/>
        <end position="218"/>
    </location>
</feature>
<evidence type="ECO:0000256" key="9">
    <source>
        <dbReference type="ARBA" id="ARBA00022989"/>
    </source>
</evidence>